<dbReference type="EMBL" id="AP015035">
    <property type="protein sequence ID" value="BAT80351.1"/>
    <property type="molecule type" value="Genomic_DNA"/>
</dbReference>
<accession>A0A0S3RIQ1</accession>
<keyword evidence="1" id="KW-0472">Membrane</keyword>
<dbReference type="Proteomes" id="UP000291084">
    <property type="component" value="Chromosome 2"/>
</dbReference>
<name>A0A0S3RIQ1_PHAAN</name>
<keyword evidence="3" id="KW-1185">Reference proteome</keyword>
<sequence>MPATTIIIFWLFACFLTVHHFLHTLHKVYHYDLLSNYFLDNCLNVTNQLGQIYRCNQRNPIPFSFIQSYGDFTFYHNLFLSLEFVPCKGEYVHFELYSLQNLCLDCFFTVM</sequence>
<dbReference type="AlphaFoldDB" id="A0A0S3RIQ1"/>
<protein>
    <submittedName>
        <fullName evidence="2">Uncharacterized protein</fullName>
    </submittedName>
</protein>
<keyword evidence="1" id="KW-0812">Transmembrane</keyword>
<evidence type="ECO:0000256" key="1">
    <source>
        <dbReference type="SAM" id="Phobius"/>
    </source>
</evidence>
<evidence type="ECO:0000313" key="3">
    <source>
        <dbReference type="Proteomes" id="UP000291084"/>
    </source>
</evidence>
<organism evidence="2 3">
    <name type="scientific">Vigna angularis var. angularis</name>
    <dbReference type="NCBI Taxonomy" id="157739"/>
    <lineage>
        <taxon>Eukaryota</taxon>
        <taxon>Viridiplantae</taxon>
        <taxon>Streptophyta</taxon>
        <taxon>Embryophyta</taxon>
        <taxon>Tracheophyta</taxon>
        <taxon>Spermatophyta</taxon>
        <taxon>Magnoliopsida</taxon>
        <taxon>eudicotyledons</taxon>
        <taxon>Gunneridae</taxon>
        <taxon>Pentapetalae</taxon>
        <taxon>rosids</taxon>
        <taxon>fabids</taxon>
        <taxon>Fabales</taxon>
        <taxon>Fabaceae</taxon>
        <taxon>Papilionoideae</taxon>
        <taxon>50 kb inversion clade</taxon>
        <taxon>NPAAA clade</taxon>
        <taxon>indigoferoid/millettioid clade</taxon>
        <taxon>Phaseoleae</taxon>
        <taxon>Vigna</taxon>
    </lineage>
</organism>
<gene>
    <name evidence="2" type="primary">Vigan.02G335400</name>
    <name evidence="2" type="ORF">VIGAN_02335400</name>
</gene>
<keyword evidence="1" id="KW-1133">Transmembrane helix</keyword>
<evidence type="ECO:0000313" key="2">
    <source>
        <dbReference type="EMBL" id="BAT80351.1"/>
    </source>
</evidence>
<reference evidence="2 3" key="1">
    <citation type="journal article" date="2015" name="Sci. Rep.">
        <title>The power of single molecule real-time sequencing technology in the de novo assembly of a eukaryotic genome.</title>
        <authorList>
            <person name="Sakai H."/>
            <person name="Naito K."/>
            <person name="Ogiso-Tanaka E."/>
            <person name="Takahashi Y."/>
            <person name="Iseki K."/>
            <person name="Muto C."/>
            <person name="Satou K."/>
            <person name="Teruya K."/>
            <person name="Shiroma A."/>
            <person name="Shimoji M."/>
            <person name="Hirano T."/>
            <person name="Itoh T."/>
            <person name="Kaga A."/>
            <person name="Tomooka N."/>
        </authorList>
    </citation>
    <scope>NUCLEOTIDE SEQUENCE [LARGE SCALE GENOMIC DNA]</scope>
    <source>
        <strain evidence="3">cv. Shumari</strain>
    </source>
</reference>
<feature type="transmembrane region" description="Helical" evidence="1">
    <location>
        <begin position="6"/>
        <end position="25"/>
    </location>
</feature>
<proteinExistence type="predicted"/>